<dbReference type="AlphaFoldDB" id="A0A8I6S533"/>
<dbReference type="OMA" id="VWWASEN"/>
<dbReference type="EnsemblMetazoa" id="XM_014398040.1">
    <property type="protein sequence ID" value="XP_014253526.1"/>
    <property type="gene ID" value="LOC106668886"/>
</dbReference>
<dbReference type="SUPFAM" id="SSF53098">
    <property type="entry name" value="Ribonuclease H-like"/>
    <property type="match status" value="1"/>
</dbReference>
<dbReference type="Proteomes" id="UP000494040">
    <property type="component" value="Unassembled WGS sequence"/>
</dbReference>
<protein>
    <recommendedName>
        <fullName evidence="3">Integrase catalytic domain-containing protein</fullName>
    </recommendedName>
</protein>
<dbReference type="Gene3D" id="3.30.420.10">
    <property type="entry name" value="Ribonuclease H-like superfamily/Ribonuclease H"/>
    <property type="match status" value="1"/>
</dbReference>
<dbReference type="InterPro" id="IPR036397">
    <property type="entry name" value="RNaseH_sf"/>
</dbReference>
<accession>A0A8I6S533</accession>
<evidence type="ECO:0000313" key="1">
    <source>
        <dbReference type="EnsemblMetazoa" id="XP_014253526.1"/>
    </source>
</evidence>
<organism evidence="1 2">
    <name type="scientific">Cimex lectularius</name>
    <name type="common">Bed bug</name>
    <name type="synonym">Acanthia lectularia</name>
    <dbReference type="NCBI Taxonomy" id="79782"/>
    <lineage>
        <taxon>Eukaryota</taxon>
        <taxon>Metazoa</taxon>
        <taxon>Ecdysozoa</taxon>
        <taxon>Arthropoda</taxon>
        <taxon>Hexapoda</taxon>
        <taxon>Insecta</taxon>
        <taxon>Pterygota</taxon>
        <taxon>Neoptera</taxon>
        <taxon>Paraneoptera</taxon>
        <taxon>Hemiptera</taxon>
        <taxon>Heteroptera</taxon>
        <taxon>Panheteroptera</taxon>
        <taxon>Cimicomorpha</taxon>
        <taxon>Cimicidae</taxon>
        <taxon>Cimex</taxon>
    </lineage>
</organism>
<sequence length="118" mass="13580">MMSDNAKNFVGAKHQLTELYVWWASENTRQEIDVQMNVVKRSIEWSFIPPSAHHFGGLWEAAVKSLKYHLTRVLDHQPLTFEELCTVAIKTESILNSRPLYSISSDPDDYSMLTPGHF</sequence>
<proteinExistence type="predicted"/>
<name>A0A8I6S533_CIMLE</name>
<dbReference type="InterPro" id="IPR012337">
    <property type="entry name" value="RNaseH-like_sf"/>
</dbReference>
<dbReference type="KEGG" id="clec:106668886"/>
<dbReference type="PANTHER" id="PTHR47331">
    <property type="entry name" value="PHD-TYPE DOMAIN-CONTAINING PROTEIN"/>
    <property type="match status" value="1"/>
</dbReference>
<dbReference type="OrthoDB" id="6623674at2759"/>
<evidence type="ECO:0008006" key="3">
    <source>
        <dbReference type="Google" id="ProtNLM"/>
    </source>
</evidence>
<dbReference type="GO" id="GO:0003676">
    <property type="term" value="F:nucleic acid binding"/>
    <property type="evidence" value="ECO:0007669"/>
    <property type="project" value="InterPro"/>
</dbReference>
<dbReference type="GeneID" id="106668886"/>
<reference evidence="1" key="1">
    <citation type="submission" date="2022-01" db="UniProtKB">
        <authorList>
            <consortium name="EnsemblMetazoa"/>
        </authorList>
    </citation>
    <scope>IDENTIFICATION</scope>
</reference>
<keyword evidence="2" id="KW-1185">Reference proteome</keyword>
<dbReference type="RefSeq" id="XP_014253526.1">
    <property type="nucleotide sequence ID" value="XM_014398040.1"/>
</dbReference>
<evidence type="ECO:0000313" key="2">
    <source>
        <dbReference type="Proteomes" id="UP000494040"/>
    </source>
</evidence>